<evidence type="ECO:0000313" key="2">
    <source>
        <dbReference type="EMBL" id="AEJ04236.1"/>
    </source>
</evidence>
<evidence type="ECO:0000256" key="1">
    <source>
        <dbReference type="SAM" id="MobiDB-lite"/>
    </source>
</evidence>
<reference evidence="2 3" key="1">
    <citation type="journal article" date="2011" name="J. Bacteriol.">
        <title>Complete Genome Sequence of the Type Strain Pseudomonas stutzeri CGMCC 1.1803.</title>
        <authorList>
            <person name="Chen M."/>
            <person name="Yan Y."/>
            <person name="Zhang W."/>
            <person name="Lu W."/>
            <person name="Wang J."/>
            <person name="Ping S."/>
            <person name="Lin M."/>
        </authorList>
    </citation>
    <scope>NUCLEOTIDE SEQUENCE [LARGE SCALE GENOMIC DNA]</scope>
    <source>
        <strain evidence="3">ATCC 17588 / DSM 5190 / CCUG 11256 / JCM 5965 / LMG 11199 / NCIMB 11358 / Stanier 221</strain>
    </source>
</reference>
<gene>
    <name evidence="2" type="ordered locus">PSTAB_0955</name>
</gene>
<sequence>MAYVAATDGCASGDSIIRKAIRRTAGGHKQQNAPHEGEAFSLQWRVL</sequence>
<name>F8GZX3_STUS2</name>
<feature type="region of interest" description="Disordered" evidence="1">
    <location>
        <begin position="25"/>
        <end position="47"/>
    </location>
</feature>
<protein>
    <submittedName>
        <fullName evidence="2">Uncharacterized protein</fullName>
    </submittedName>
</protein>
<evidence type="ECO:0000313" key="3">
    <source>
        <dbReference type="Proteomes" id="UP000008932"/>
    </source>
</evidence>
<dbReference type="HOGENOM" id="CLU_209200_0_0_6"/>
<reference evidence="3" key="3">
    <citation type="submission" date="2011-06" db="EMBL/GenBank/DDBJ databases">
        <title>Complete genome sequence of Pseudomonas stutzeri strain CGMCC 1.1803.</title>
        <authorList>
            <person name="Yan Y."/>
            <person name="Chen M."/>
            <person name="Lu W."/>
            <person name="Zhang W."/>
            <person name="Ping S."/>
            <person name="Lin M."/>
        </authorList>
    </citation>
    <scope>NUCLEOTIDE SEQUENCE [LARGE SCALE GENOMIC DNA]</scope>
    <source>
        <strain evidence="3">ATCC 17588 / DSM 5190 / CCUG 11256 / JCM 5965 / LMG 11199 / NCIMB 11358 / Stanier 221</strain>
    </source>
</reference>
<reference key="2">
    <citation type="submission" date="2011-06" db="EMBL/GenBank/DDBJ databases">
        <title>Complete Genome Sequence of Pseudomonas stutzeri Strain CGMCC 1.1803.</title>
        <authorList>
            <person name="Yan Y."/>
            <person name="Chen M."/>
            <person name="Lu W."/>
            <person name="Zhang W."/>
            <person name="Ping S."/>
            <person name="Lin M."/>
        </authorList>
    </citation>
    <scope>NUCLEOTIDE SEQUENCE</scope>
    <source>
        <strain>ATCC 17588</strain>
    </source>
</reference>
<organism evidence="2 3">
    <name type="scientific">Stutzerimonas stutzeri (strain ATCC 17588 / DSM 5190 / CCUG 11256 / JCM 5965 / LMG 11199 / NBRC 14165 / NCIMB 11358 / Stanier 221)</name>
    <name type="common">Pseudomonas stutzeri</name>
    <dbReference type="NCBI Taxonomy" id="96563"/>
    <lineage>
        <taxon>Bacteria</taxon>
        <taxon>Pseudomonadati</taxon>
        <taxon>Pseudomonadota</taxon>
        <taxon>Gammaproteobacteria</taxon>
        <taxon>Pseudomonadales</taxon>
        <taxon>Pseudomonadaceae</taxon>
        <taxon>Stutzerimonas</taxon>
    </lineage>
</organism>
<accession>F8GZX3</accession>
<dbReference type="Proteomes" id="UP000008932">
    <property type="component" value="Chromosome"/>
</dbReference>
<dbReference type="AlphaFoldDB" id="F8GZX3"/>
<proteinExistence type="predicted"/>
<dbReference type="EMBL" id="CP002881">
    <property type="protein sequence ID" value="AEJ04236.1"/>
    <property type="molecule type" value="Genomic_DNA"/>
</dbReference>
<dbReference type="KEGG" id="psz:PSTAB_0955"/>